<feature type="binding site" description="in other chain" evidence="16">
    <location>
        <position position="490"/>
    </location>
    <ligand>
        <name>substrate</name>
        <note>ligand shared between dimeric partners</note>
    </ligand>
</feature>
<feature type="domain" description="Phosphofructokinase" evidence="19">
    <location>
        <begin position="630"/>
        <end position="919"/>
    </location>
</feature>
<dbReference type="FunFam" id="3.40.50.450:FF:000010">
    <property type="entry name" value="ATP-dependent 6-phosphofructokinase"/>
    <property type="match status" value="1"/>
</dbReference>
<evidence type="ECO:0000313" key="21">
    <source>
        <dbReference type="EMBL" id="EDK45860.1"/>
    </source>
</evidence>
<dbReference type="GO" id="GO:0005945">
    <property type="term" value="C:6-phosphofructokinase complex"/>
    <property type="evidence" value="ECO:0007669"/>
    <property type="project" value="EnsemblFungi"/>
</dbReference>
<feature type="binding site" description="in other chain" evidence="16">
    <location>
        <begin position="433"/>
        <end position="435"/>
    </location>
    <ligand>
        <name>substrate</name>
        <note>ligand shared between dimeric partners</note>
    </ligand>
</feature>
<dbReference type="InterPro" id="IPR009161">
    <property type="entry name" value="6-Pfructokinase_euk"/>
</dbReference>
<dbReference type="AlphaFoldDB" id="A5E352"/>
<dbReference type="FunFam" id="3.40.50.460:FF:000007">
    <property type="entry name" value="ATP-dependent 6-phosphofructokinase"/>
    <property type="match status" value="1"/>
</dbReference>
<evidence type="ECO:0000256" key="14">
    <source>
        <dbReference type="ARBA" id="ARBA00023152"/>
    </source>
</evidence>
<feature type="binding site" evidence="16">
    <location>
        <position position="250"/>
    </location>
    <ligand>
        <name>ATP</name>
        <dbReference type="ChEBI" id="CHEBI:30616"/>
    </ligand>
</feature>
<evidence type="ECO:0000259" key="19">
    <source>
        <dbReference type="Pfam" id="PF00365"/>
    </source>
</evidence>
<accession>A5E352</accession>
<protein>
    <recommendedName>
        <fullName evidence="16">ATP-dependent 6-phosphofructokinase</fullName>
        <shortName evidence="16">ATP-PFK</shortName>
        <shortName evidence="16">Phosphofructokinase</shortName>
        <ecNumber evidence="16">2.7.1.11</ecNumber>
    </recommendedName>
    <alternativeName>
        <fullName evidence="16">Phosphohexokinase</fullName>
    </alternativeName>
</protein>
<reference evidence="21 22" key="1">
    <citation type="journal article" date="2009" name="Nature">
        <title>Evolution of pathogenicity and sexual reproduction in eight Candida genomes.</title>
        <authorList>
            <person name="Butler G."/>
            <person name="Rasmussen M.D."/>
            <person name="Lin M.F."/>
            <person name="Santos M.A."/>
            <person name="Sakthikumar S."/>
            <person name="Munro C.A."/>
            <person name="Rheinbay E."/>
            <person name="Grabherr M."/>
            <person name="Forche A."/>
            <person name="Reedy J.L."/>
            <person name="Agrafioti I."/>
            <person name="Arnaud M.B."/>
            <person name="Bates S."/>
            <person name="Brown A.J."/>
            <person name="Brunke S."/>
            <person name="Costanzo M.C."/>
            <person name="Fitzpatrick D.A."/>
            <person name="de Groot P.W."/>
            <person name="Harris D."/>
            <person name="Hoyer L.L."/>
            <person name="Hube B."/>
            <person name="Klis F.M."/>
            <person name="Kodira C."/>
            <person name="Lennard N."/>
            <person name="Logue M.E."/>
            <person name="Martin R."/>
            <person name="Neiman A.M."/>
            <person name="Nikolaou E."/>
            <person name="Quail M.A."/>
            <person name="Quinn J."/>
            <person name="Santos M.C."/>
            <person name="Schmitzberger F.F."/>
            <person name="Sherlock G."/>
            <person name="Shah P."/>
            <person name="Silverstein K.A."/>
            <person name="Skrzypek M.S."/>
            <person name="Soll D."/>
            <person name="Staggs R."/>
            <person name="Stansfield I."/>
            <person name="Stumpf M.P."/>
            <person name="Sudbery P.E."/>
            <person name="Srikantha T."/>
            <person name="Zeng Q."/>
            <person name="Berman J."/>
            <person name="Berriman M."/>
            <person name="Heitman J."/>
            <person name="Gow N.A."/>
            <person name="Lorenz M.C."/>
            <person name="Birren B.W."/>
            <person name="Kellis M."/>
            <person name="Cuomo C.A."/>
        </authorList>
    </citation>
    <scope>NUCLEOTIDE SEQUENCE [LARGE SCALE GENOMIC DNA]</scope>
    <source>
        <strain evidence="22">ATCC 11503 / BCRC 21390 / CBS 2605 / JCM 1781 / NBRC 1676 / NRRL YB-4239</strain>
    </source>
</reference>
<feature type="binding site" description="in other chain" evidence="16">
    <location>
        <position position="1011"/>
    </location>
    <ligand>
        <name>beta-D-fructose 2,6-bisphosphate</name>
        <dbReference type="ChEBI" id="CHEBI:58579"/>
        <note>allosteric activator; ligand shared between dimeric partners</note>
    </ligand>
</feature>
<dbReference type="PANTHER" id="PTHR13697:SF57">
    <property type="entry name" value="ATP-DEPENDENT 6-PHOSPHOFRUCTOKINASE SUBUNIT ALPHA"/>
    <property type="match status" value="1"/>
</dbReference>
<dbReference type="OMA" id="WHNLGGS"/>
<feature type="region of interest" description="Disordered" evidence="18">
    <location>
        <begin position="933"/>
        <end position="965"/>
    </location>
</feature>
<feature type="binding site" evidence="16">
    <location>
        <position position="517"/>
    </location>
    <ligand>
        <name>substrate</name>
        <note>ligand shared between dimeric partners</note>
    </ligand>
</feature>
<dbReference type="PROSITE" id="PS00433">
    <property type="entry name" value="PHOSPHOFRUCTOKINASE"/>
    <property type="match status" value="1"/>
</dbReference>
<feature type="binding site" evidence="16">
    <location>
        <position position="426"/>
    </location>
    <ligand>
        <name>substrate</name>
        <note>ligand shared between dimeric partners</note>
    </ligand>
</feature>
<dbReference type="HOGENOM" id="CLU_011053_0_0_1"/>
<dbReference type="InterPro" id="IPR000023">
    <property type="entry name" value="Phosphofructokinase_dom"/>
</dbReference>
<feature type="binding site" evidence="16">
    <location>
        <begin position="343"/>
        <end position="346"/>
    </location>
    <ligand>
        <name>ATP</name>
        <dbReference type="ChEBI" id="CHEBI:30616"/>
    </ligand>
</feature>
<name>A5E352_LODEL</name>
<dbReference type="GO" id="GO:0070095">
    <property type="term" value="F:fructose-6-phosphate binding"/>
    <property type="evidence" value="ECO:0007669"/>
    <property type="project" value="TreeGrafter"/>
</dbReference>
<comment type="pathway">
    <text evidence="5 16 17">Carbohydrate degradation; glycolysis; D-glyceraldehyde 3-phosphate and glycerone phosphate from D-glucose: step 3/4.</text>
</comment>
<dbReference type="Gene3D" id="3.40.50.450">
    <property type="match status" value="2"/>
</dbReference>
<keyword evidence="22" id="KW-1185">Reference proteome</keyword>
<dbReference type="Pfam" id="PF18468">
    <property type="entry name" value="Pfk_N"/>
    <property type="match status" value="1"/>
</dbReference>
<dbReference type="GO" id="GO:0042802">
    <property type="term" value="F:identical protein binding"/>
    <property type="evidence" value="ECO:0007669"/>
    <property type="project" value="TreeGrafter"/>
</dbReference>
<comment type="subcellular location">
    <subcellularLocation>
        <location evidence="3 16">Cytoplasm</location>
    </subcellularLocation>
    <subcellularLocation>
        <location evidence="4">Mitochondrion outer membrane</location>
        <topology evidence="4">Peripheral membrane protein</topology>
        <orientation evidence="4">Cytoplasmic side</orientation>
    </subcellularLocation>
</comment>
<evidence type="ECO:0000256" key="6">
    <source>
        <dbReference type="ARBA" id="ARBA00022490"/>
    </source>
</evidence>
<feature type="binding site" description="in other chain" evidence="16">
    <location>
        <begin position="756"/>
        <end position="760"/>
    </location>
    <ligand>
        <name>beta-D-fructose 2,6-bisphosphate</name>
        <dbReference type="ChEBI" id="CHEBI:58579"/>
        <note>allosteric activator; ligand shared between dimeric partners</note>
    </ligand>
</feature>
<dbReference type="eggNOG" id="KOG2440">
    <property type="taxonomic scope" value="Eukaryota"/>
</dbReference>
<feature type="binding site" description="in other chain" evidence="16">
    <location>
        <begin position="893"/>
        <end position="896"/>
    </location>
    <ligand>
        <name>beta-D-fructose 2,6-bisphosphate</name>
        <dbReference type="ChEBI" id="CHEBI:58579"/>
        <note>allosteric activator; ligand shared between dimeric partners</note>
    </ligand>
</feature>
<dbReference type="GO" id="GO:0046872">
    <property type="term" value="F:metal ion binding"/>
    <property type="evidence" value="ECO:0007669"/>
    <property type="project" value="UniProtKB-KW"/>
</dbReference>
<dbReference type="GO" id="GO:0006002">
    <property type="term" value="P:fructose 6-phosphate metabolic process"/>
    <property type="evidence" value="ECO:0007669"/>
    <property type="project" value="EnsemblFungi"/>
</dbReference>
<dbReference type="PANTHER" id="PTHR13697">
    <property type="entry name" value="PHOSPHOFRUCTOKINASE"/>
    <property type="match status" value="1"/>
</dbReference>
<feature type="binding site" description="in other chain" evidence="16">
    <location>
        <begin position="389"/>
        <end position="391"/>
    </location>
    <ligand>
        <name>substrate</name>
        <note>ligand shared between dimeric partners</note>
    </ligand>
</feature>
<dbReference type="GO" id="GO:0005741">
    <property type="term" value="C:mitochondrial outer membrane"/>
    <property type="evidence" value="ECO:0007669"/>
    <property type="project" value="UniProtKB-SubCell"/>
</dbReference>
<keyword evidence="6 16" id="KW-0963">Cytoplasm</keyword>
<feature type="binding site" evidence="16">
    <location>
        <position position="794"/>
    </location>
    <ligand>
        <name>beta-D-fructose 2,6-bisphosphate</name>
        <dbReference type="ChEBI" id="CHEBI:58579"/>
        <note>allosteric activator; ligand shared between dimeric partners</note>
    </ligand>
</feature>
<keyword evidence="8 16" id="KW-0808">Transferase</keyword>
<evidence type="ECO:0000256" key="4">
    <source>
        <dbReference type="ARBA" id="ARBA00004570"/>
    </source>
</evidence>
<keyword evidence="13 16" id="KW-0460">Magnesium</keyword>
<feature type="binding site" description="in other chain" evidence="16">
    <location>
        <position position="699"/>
    </location>
    <ligand>
        <name>beta-D-fructose 2,6-bisphosphate</name>
        <dbReference type="ChEBI" id="CHEBI:58579"/>
        <note>allosteric activator; ligand shared between dimeric partners</note>
    </ligand>
</feature>
<dbReference type="GO" id="GO:0048029">
    <property type="term" value="F:monosaccharide binding"/>
    <property type="evidence" value="ECO:0007669"/>
    <property type="project" value="TreeGrafter"/>
</dbReference>
<dbReference type="PRINTS" id="PR00476">
    <property type="entry name" value="PHFRCTKINASE"/>
</dbReference>
<dbReference type="InParanoid" id="A5E352"/>
<dbReference type="KEGG" id="lel:PVL30_004863"/>
<dbReference type="VEuPathDB" id="FungiDB:LELG_04039"/>
<dbReference type="Proteomes" id="UP000001996">
    <property type="component" value="Unassembled WGS sequence"/>
</dbReference>
<comment type="catalytic activity">
    <reaction evidence="15 16 17">
        <text>beta-D-fructose 6-phosphate + ATP = beta-D-fructose 1,6-bisphosphate + ADP + H(+)</text>
        <dbReference type="Rhea" id="RHEA:16109"/>
        <dbReference type="ChEBI" id="CHEBI:15378"/>
        <dbReference type="ChEBI" id="CHEBI:30616"/>
        <dbReference type="ChEBI" id="CHEBI:32966"/>
        <dbReference type="ChEBI" id="CHEBI:57634"/>
        <dbReference type="ChEBI" id="CHEBI:456216"/>
        <dbReference type="EC" id="2.7.1.11"/>
    </reaction>
</comment>
<dbReference type="UniPathway" id="UPA00109">
    <property type="reaction ID" value="UER00182"/>
</dbReference>
<comment type="similarity">
    <text evidence="16">Belongs to the phosphofructokinase type A (PFKA) family. ATP-dependent PFK group I subfamily. Eukaryotic two domain clade 'E' sub-subfamily.</text>
</comment>
<evidence type="ECO:0000256" key="12">
    <source>
        <dbReference type="ARBA" id="ARBA00022840"/>
    </source>
</evidence>
<evidence type="ECO:0000313" key="22">
    <source>
        <dbReference type="Proteomes" id="UP000001996"/>
    </source>
</evidence>
<comment type="cofactor">
    <cofactor evidence="1 16">
        <name>Mg(2+)</name>
        <dbReference type="ChEBI" id="CHEBI:18420"/>
    </cofactor>
</comment>
<dbReference type="InterPro" id="IPR022953">
    <property type="entry name" value="ATP_PFK"/>
</dbReference>
<dbReference type="FunFam" id="3.40.50.460:FF:000008">
    <property type="entry name" value="ATP-dependent 6-phosphofructokinase"/>
    <property type="match status" value="1"/>
</dbReference>
<dbReference type="GO" id="GO:0046961">
    <property type="term" value="F:proton-transporting ATPase activity, rotational mechanism"/>
    <property type="evidence" value="ECO:0007669"/>
    <property type="project" value="EnsemblFungi"/>
</dbReference>
<keyword evidence="10 16" id="KW-0547">Nucleotide-binding</keyword>
<dbReference type="InterPro" id="IPR035966">
    <property type="entry name" value="PKF_sf"/>
</dbReference>
<dbReference type="Gene3D" id="3.10.180.90">
    <property type="match status" value="1"/>
</dbReference>
<dbReference type="Gene3D" id="3.40.50.460">
    <property type="entry name" value="Phosphofructokinase domain"/>
    <property type="match status" value="2"/>
</dbReference>
<proteinExistence type="inferred from homology"/>
<keyword evidence="14 16" id="KW-0324">Glycolysis</keyword>
<feature type="region of interest" description="C-terminal regulatory PFK domain 2" evidence="16">
    <location>
        <begin position="630"/>
        <end position="1041"/>
    </location>
</feature>
<evidence type="ECO:0000256" key="17">
    <source>
        <dbReference type="PIRNR" id="PIRNR000533"/>
    </source>
</evidence>
<dbReference type="InterPro" id="IPR015912">
    <property type="entry name" value="Phosphofructokinase_CS"/>
</dbReference>
<dbReference type="GO" id="GO:0061621">
    <property type="term" value="P:canonical glycolysis"/>
    <property type="evidence" value="ECO:0007669"/>
    <property type="project" value="TreeGrafter"/>
</dbReference>
<evidence type="ECO:0000256" key="16">
    <source>
        <dbReference type="HAMAP-Rule" id="MF_03184"/>
    </source>
</evidence>
<dbReference type="Pfam" id="PF00365">
    <property type="entry name" value="PFK"/>
    <property type="match status" value="2"/>
</dbReference>
<comment type="function">
    <text evidence="2 16">Catalyzes the phosphorylation of D-fructose 6-phosphate to fructose 1,6-bisphosphate by ATP, the first committing step of glycolysis.</text>
</comment>
<dbReference type="GO" id="GO:0016208">
    <property type="term" value="F:AMP binding"/>
    <property type="evidence" value="ECO:0007669"/>
    <property type="project" value="TreeGrafter"/>
</dbReference>
<dbReference type="InterPro" id="IPR040712">
    <property type="entry name" value="Pfk_N"/>
</dbReference>
<comment type="similarity">
    <text evidence="17">Belongs to the phosphofructokinase type A (PFKA) family. ATP-dependent PFK group I subfamily. Eukaryotic two domain clade "E" sub-subfamily.</text>
</comment>
<dbReference type="GO" id="GO:0003872">
    <property type="term" value="F:6-phosphofructokinase activity"/>
    <property type="evidence" value="ECO:0007669"/>
    <property type="project" value="UniProtKB-UniRule"/>
</dbReference>
<gene>
    <name evidence="21" type="ORF">LELG_04039</name>
</gene>
<keyword evidence="11 16" id="KW-0418">Kinase</keyword>
<evidence type="ECO:0000256" key="3">
    <source>
        <dbReference type="ARBA" id="ARBA00004496"/>
    </source>
</evidence>
<evidence type="ECO:0000256" key="7">
    <source>
        <dbReference type="ARBA" id="ARBA00022533"/>
    </source>
</evidence>
<dbReference type="SUPFAM" id="SSF53784">
    <property type="entry name" value="Phosphofructokinase"/>
    <property type="match status" value="2"/>
</dbReference>
<feature type="region of interest" description="N-terminal catalytic PFK domain 1" evidence="16">
    <location>
        <begin position="1"/>
        <end position="615"/>
    </location>
</feature>
<dbReference type="EMBL" id="CH981528">
    <property type="protein sequence ID" value="EDK45860.1"/>
    <property type="molecule type" value="Genomic_DNA"/>
</dbReference>
<keyword evidence="12 16" id="KW-0067">ATP-binding</keyword>
<evidence type="ECO:0000256" key="2">
    <source>
        <dbReference type="ARBA" id="ARBA00002659"/>
    </source>
</evidence>
<dbReference type="EC" id="2.7.1.11" evidence="16"/>
<dbReference type="OrthoDB" id="537915at2759"/>
<evidence type="ECO:0000256" key="13">
    <source>
        <dbReference type="ARBA" id="ARBA00022842"/>
    </source>
</evidence>
<feature type="binding site" evidence="16">
    <location>
        <begin position="313"/>
        <end position="314"/>
    </location>
    <ligand>
        <name>ATP</name>
        <dbReference type="ChEBI" id="CHEBI:30616"/>
    </ligand>
</feature>
<feature type="binding site" evidence="16">
    <location>
        <position position="344"/>
    </location>
    <ligand>
        <name>Mg(2+)</name>
        <dbReference type="ChEBI" id="CHEBI:18420"/>
        <note>catalytic</note>
    </ligand>
</feature>
<dbReference type="HAMAP" id="MF_03184">
    <property type="entry name" value="Phosphofructokinase_I_E"/>
    <property type="match status" value="1"/>
</dbReference>
<comment type="subunit">
    <text evidence="16">Homotetramer.</text>
</comment>
<evidence type="ECO:0000256" key="10">
    <source>
        <dbReference type="ARBA" id="ARBA00022741"/>
    </source>
</evidence>
<dbReference type="PIRSF" id="PIRSF000533">
    <property type="entry name" value="ATP_PFK_euk"/>
    <property type="match status" value="1"/>
</dbReference>
<dbReference type="NCBIfam" id="TIGR02478">
    <property type="entry name" value="6PF1K_euk"/>
    <property type="match status" value="1"/>
</dbReference>
<feature type="binding site" evidence="16">
    <location>
        <position position="887"/>
    </location>
    <ligand>
        <name>beta-D-fructose 2,6-bisphosphate</name>
        <dbReference type="ChEBI" id="CHEBI:58579"/>
        <note>allosteric activator; ligand shared between dimeric partners</note>
    </ligand>
</feature>
<keyword evidence="9 16" id="KW-0479">Metal-binding</keyword>
<dbReference type="FunCoup" id="A5E352">
    <property type="interactions" value="852"/>
</dbReference>
<keyword evidence="7 16" id="KW-0021">Allosteric enzyme</keyword>
<feature type="binding site" description="in other chain" evidence="16">
    <location>
        <begin position="523"/>
        <end position="526"/>
    </location>
    <ligand>
        <name>substrate</name>
        <note>ligand shared between dimeric partners</note>
    </ligand>
</feature>
<evidence type="ECO:0000256" key="15">
    <source>
        <dbReference type="ARBA" id="ARBA00048070"/>
    </source>
</evidence>
<dbReference type="GO" id="GO:0051453">
    <property type="term" value="P:regulation of intracellular pH"/>
    <property type="evidence" value="ECO:0007669"/>
    <property type="project" value="EnsemblFungi"/>
</dbReference>
<feature type="binding site" description="in other chain" evidence="16">
    <location>
        <position position="861"/>
    </location>
    <ligand>
        <name>beta-D-fructose 2,6-bisphosphate</name>
        <dbReference type="ChEBI" id="CHEBI:58579"/>
        <note>allosteric activator; ligand shared between dimeric partners</note>
    </ligand>
</feature>
<feature type="domain" description="Phosphofructokinase N-terminal" evidence="20">
    <location>
        <begin position="10"/>
        <end position="112"/>
    </location>
</feature>
<feature type="active site" description="Proton acceptor" evidence="16">
    <location>
        <position position="391"/>
    </location>
</feature>
<evidence type="ECO:0000256" key="18">
    <source>
        <dbReference type="SAM" id="MobiDB-lite"/>
    </source>
</evidence>
<feature type="domain" description="Phosphofructokinase" evidence="19">
    <location>
        <begin position="242"/>
        <end position="548"/>
    </location>
</feature>
<evidence type="ECO:0000256" key="8">
    <source>
        <dbReference type="ARBA" id="ARBA00022679"/>
    </source>
</evidence>
<evidence type="ECO:0000256" key="11">
    <source>
        <dbReference type="ARBA" id="ARBA00022777"/>
    </source>
</evidence>
<evidence type="ECO:0000259" key="20">
    <source>
        <dbReference type="Pfam" id="PF18468"/>
    </source>
</evidence>
<dbReference type="GO" id="GO:0005524">
    <property type="term" value="F:ATP binding"/>
    <property type="evidence" value="ECO:0007669"/>
    <property type="project" value="UniProtKB-KW"/>
</dbReference>
<feature type="region of interest" description="Interdomain linker" evidence="16">
    <location>
        <begin position="616"/>
        <end position="629"/>
    </location>
</feature>
<sequence>MPSVDSVSRLSYISLITNDQEAFLQLFKFYTNLGFRLTKNFSRVSPNGASAANNPQLQLGVSKDSLREVWLESYPLQELDDNGNLRPWQEMSIYYGDNCQKLSESTIIKLRLSNEEPASNAISKKLIFFSTELQKLAKILQDSEKEVKIEKITDSMIDTRDPLGNQLVFSSTIHPLSKTEYNCAQDYIQQTTHEILKSRNELGDGLNAKNKFRSEISLALDETEAKTRTSTKDGKEIVKKKKIAVMTSGGDAPGMNPAVRAVVRAGIFYGCDVFAVYEGYEGLVKGGDLLKPMEWADVRSFLSLGGTAIGTARCKEFREREGRLQAAYNMVINGIDALVVCGGDGSLTGADLFRSEWPSLVEELVTSGRLTDEQVLPYRHLKIVGLVGSIDNDMSGTDVTIGAYSALERICEMVDYIGATASSHSRAFVVEVMGRHCGWLALLSGIATGADYVFIPERPPKAGQWKQELKEVCARHRSYGRRKTTVIVAEGAIDDELNPITSEEVKKVLVDLGLDTRITILGHVQRGGTAVAFDRRLATLQGVEAIKAVLEMTPNTPSPMIGILKNKIVRRPLVDAVKQTQAVAEAIGKKDFDKAMSLRDANFYDAYRYYKAITYYDDRSRQLPENRRLNIAVVHVGAASAGLNAATRAITLYNISRGHTLYAAQDGFEGLAKGHLKKLEWLDVEGWHSRGGSEIGTNRSLPSQDYGRVAYYLQKFNIQGLIIIGGFEAFKSLHELDVQKANYPIFEIPMVVVPATVSNNVPGSEYSLGSDTCLNQLVTYCDAVIQSASSSRRRVFVVEVQGGHSGYVASYCGLITGALATYTPEAQINLRELQRDIELLFTVFQTDRGEDHNGKLIVRNEQASLVYSTELVADILKENANGRFETRTAIPGHVQQGYTPTANDRVLAVKFALKGMEFIEQWNHITEKDDDDKIKLSTDVSGGNEEEEEGEEGDKEAEDEEEDAAWKVDNYDDDEDEYRKHNAVVIGIHGDLTEFTNVGTLYETEADVKLRKGKTIHWKDMIEVEDMLSGKTLLRRKKENL</sequence>
<evidence type="ECO:0000256" key="9">
    <source>
        <dbReference type="ARBA" id="ARBA00022723"/>
    </source>
</evidence>
<dbReference type="STRING" id="379508.A5E352"/>
<evidence type="ECO:0000256" key="1">
    <source>
        <dbReference type="ARBA" id="ARBA00001946"/>
    </source>
</evidence>
<dbReference type="GO" id="GO:0030388">
    <property type="term" value="P:fructose 1,6-bisphosphate metabolic process"/>
    <property type="evidence" value="ECO:0007669"/>
    <property type="project" value="TreeGrafter"/>
</dbReference>
<feature type="compositionally biased region" description="Acidic residues" evidence="18">
    <location>
        <begin position="944"/>
        <end position="963"/>
    </location>
</feature>
<comment type="activity regulation">
    <text evidence="16">Allosterically activated by ADP, AMP, or fructose 2,6-bisphosphate, and allosterically inhibited by ATP or citrate.</text>
</comment>
<organism evidence="21 22">
    <name type="scientific">Lodderomyces elongisporus (strain ATCC 11503 / CBS 2605 / JCM 1781 / NBRC 1676 / NRRL YB-4239)</name>
    <name type="common">Yeast</name>
    <name type="synonym">Saccharomyces elongisporus</name>
    <dbReference type="NCBI Taxonomy" id="379508"/>
    <lineage>
        <taxon>Eukaryota</taxon>
        <taxon>Fungi</taxon>
        <taxon>Dikarya</taxon>
        <taxon>Ascomycota</taxon>
        <taxon>Saccharomycotina</taxon>
        <taxon>Pichiomycetes</taxon>
        <taxon>Debaryomycetaceae</taxon>
        <taxon>Candida/Lodderomyces clade</taxon>
        <taxon>Lodderomyces</taxon>
    </lineage>
</organism>
<evidence type="ECO:0000256" key="5">
    <source>
        <dbReference type="ARBA" id="ARBA00004679"/>
    </source>
</evidence>
<dbReference type="GeneID" id="5232056"/>
<feature type="binding site" description="in other chain" evidence="16">
    <location>
        <begin position="801"/>
        <end position="803"/>
    </location>
    <ligand>
        <name>beta-D-fructose 2,6-bisphosphate</name>
        <dbReference type="ChEBI" id="CHEBI:58579"/>
        <note>allosteric activator; ligand shared between dimeric partners</note>
    </ligand>
</feature>